<dbReference type="InterPro" id="IPR029045">
    <property type="entry name" value="ClpP/crotonase-like_dom_sf"/>
</dbReference>
<dbReference type="Proteomes" id="UP000199475">
    <property type="component" value="Unassembled WGS sequence"/>
</dbReference>
<evidence type="ECO:0000313" key="3">
    <source>
        <dbReference type="Proteomes" id="UP000199475"/>
    </source>
</evidence>
<keyword evidence="3" id="KW-1185">Reference proteome</keyword>
<dbReference type="EMBL" id="FNGP01000002">
    <property type="protein sequence ID" value="SDL36572.1"/>
    <property type="molecule type" value="Genomic_DNA"/>
</dbReference>
<dbReference type="GO" id="GO:0006508">
    <property type="term" value="P:proteolysis"/>
    <property type="evidence" value="ECO:0007669"/>
    <property type="project" value="InterPro"/>
</dbReference>
<feature type="domain" description="Tail specific protease" evidence="1">
    <location>
        <begin position="201"/>
        <end position="419"/>
    </location>
</feature>
<gene>
    <name evidence="2" type="ORF">SAMN04488242_1235</name>
</gene>
<dbReference type="OrthoDB" id="9799367at2"/>
<dbReference type="Pfam" id="PF03572">
    <property type="entry name" value="Peptidase_S41"/>
    <property type="match status" value="1"/>
</dbReference>
<dbReference type="SMART" id="SM00245">
    <property type="entry name" value="TSPc"/>
    <property type="match status" value="1"/>
</dbReference>
<dbReference type="InterPro" id="IPR005151">
    <property type="entry name" value="Tail-specific_protease"/>
</dbReference>
<proteinExistence type="predicted"/>
<dbReference type="Gene3D" id="3.90.226.10">
    <property type="entry name" value="2-enoyl-CoA Hydratase, Chain A, domain 1"/>
    <property type="match status" value="1"/>
</dbReference>
<name>A0A1G9JH08_9ACTN</name>
<dbReference type="GO" id="GO:0008236">
    <property type="term" value="F:serine-type peptidase activity"/>
    <property type="evidence" value="ECO:0007669"/>
    <property type="project" value="InterPro"/>
</dbReference>
<dbReference type="AlphaFoldDB" id="A0A1G9JH08"/>
<sequence length="425" mass="44762">MSTGRRLAVIVAGLLLALSLVAGVAWTHLNPHRGQAAVDDSTLPLAQTLTRDEAVGDLDFVARTIRDRHVWAADGLPAPFASAWEEERSALPAQPTVLDVWRASLRMLAALGDGHTFVAVPRLGAAAYGIDYVMADGVLHVDTGSGRSRVETVNGVAVDELIRRNASLTPADNEGWVEGRLIERLGHDDGLALLGAPTAAAGRVEVDLADGSALFGTRAEGSPVTRQIPVAEYRFEGDVGVLTVHRCDPDDSYRATLAAFFDEVARRGVERVVVDLRGNPGGDSRVADLFVGYLDVGTIPSGSSSARYGNWVVPLGSGTMEGRQHHAAHGGEVVVLTDHRTFSSAADFATVLSDNDLATVVGESPGSNPSGAGDVVVFRLPRSGLFLQVSYKEFVRPDPSRGGGALAVDVPADPTGTVEEMLARP</sequence>
<dbReference type="SUPFAM" id="SSF52096">
    <property type="entry name" value="ClpP/crotonase"/>
    <property type="match status" value="1"/>
</dbReference>
<evidence type="ECO:0000313" key="2">
    <source>
        <dbReference type="EMBL" id="SDL36572.1"/>
    </source>
</evidence>
<protein>
    <submittedName>
        <fullName evidence="2">Peptidase family S41</fullName>
    </submittedName>
</protein>
<accession>A0A1G9JH08</accession>
<organism evidence="2 3">
    <name type="scientific">Tessaracoccus oleiagri</name>
    <dbReference type="NCBI Taxonomy" id="686624"/>
    <lineage>
        <taxon>Bacteria</taxon>
        <taxon>Bacillati</taxon>
        <taxon>Actinomycetota</taxon>
        <taxon>Actinomycetes</taxon>
        <taxon>Propionibacteriales</taxon>
        <taxon>Propionibacteriaceae</taxon>
        <taxon>Tessaracoccus</taxon>
    </lineage>
</organism>
<dbReference type="RefSeq" id="WP_093249990.1">
    <property type="nucleotide sequence ID" value="NZ_FNGP01000002.1"/>
</dbReference>
<reference evidence="2 3" key="1">
    <citation type="submission" date="2016-10" db="EMBL/GenBank/DDBJ databases">
        <authorList>
            <person name="de Groot N.N."/>
        </authorList>
    </citation>
    <scope>NUCLEOTIDE SEQUENCE [LARGE SCALE GENOMIC DNA]</scope>
    <source>
        <strain evidence="2 3">CGMCC 1.9159</strain>
    </source>
</reference>
<evidence type="ECO:0000259" key="1">
    <source>
        <dbReference type="SMART" id="SM00245"/>
    </source>
</evidence>
<dbReference type="STRING" id="686624.SAMN04488242_1235"/>